<reference evidence="10" key="1">
    <citation type="journal article" date="2015" name="Front. Microbiol.">
        <title>Combining genomic sequencing methods to explore viral diversity and reveal potential virus-host interactions.</title>
        <authorList>
            <person name="Chow C.E."/>
            <person name="Winget D.M."/>
            <person name="White R.A.III."/>
            <person name="Hallam S.J."/>
            <person name="Suttle C.A."/>
        </authorList>
    </citation>
    <scope>NUCLEOTIDE SEQUENCE</scope>
    <source>
        <strain evidence="10">Oxic1_4</strain>
    </source>
</reference>
<keyword evidence="5" id="KW-0235">DNA replication</keyword>
<dbReference type="EC" id="2.7.7.7" evidence="2"/>
<dbReference type="SMART" id="SM00482">
    <property type="entry name" value="POLAc"/>
    <property type="match status" value="1"/>
</dbReference>
<dbReference type="GO" id="GO:0003887">
    <property type="term" value="F:DNA-directed DNA polymerase activity"/>
    <property type="evidence" value="ECO:0007669"/>
    <property type="project" value="UniProtKB-KW"/>
</dbReference>
<dbReference type="GO" id="GO:0006302">
    <property type="term" value="P:double-strand break repair"/>
    <property type="evidence" value="ECO:0007669"/>
    <property type="project" value="TreeGrafter"/>
</dbReference>
<keyword evidence="7" id="KW-0238">DNA-binding</keyword>
<evidence type="ECO:0000256" key="1">
    <source>
        <dbReference type="ARBA" id="ARBA00007705"/>
    </source>
</evidence>
<evidence type="ECO:0000259" key="9">
    <source>
        <dbReference type="SMART" id="SM00482"/>
    </source>
</evidence>
<dbReference type="Gene3D" id="3.30.70.370">
    <property type="match status" value="2"/>
</dbReference>
<dbReference type="Gene3D" id="1.20.1060.10">
    <property type="entry name" value="Taq DNA Polymerase, Chain T, domain 4"/>
    <property type="match status" value="1"/>
</dbReference>
<protein>
    <recommendedName>
        <fullName evidence="2">DNA-directed DNA polymerase</fullName>
        <ecNumber evidence="2">2.7.7.7</ecNumber>
    </recommendedName>
</protein>
<feature type="domain" description="DNA-directed DNA polymerase family A palm" evidence="9">
    <location>
        <begin position="390"/>
        <end position="575"/>
    </location>
</feature>
<keyword evidence="3" id="KW-0808">Transferase</keyword>
<dbReference type="GO" id="GO:0003677">
    <property type="term" value="F:DNA binding"/>
    <property type="evidence" value="ECO:0007669"/>
    <property type="project" value="UniProtKB-KW"/>
</dbReference>
<evidence type="ECO:0000256" key="5">
    <source>
        <dbReference type="ARBA" id="ARBA00022705"/>
    </source>
</evidence>
<dbReference type="GO" id="GO:0006261">
    <property type="term" value="P:DNA-templated DNA replication"/>
    <property type="evidence" value="ECO:0007669"/>
    <property type="project" value="InterPro"/>
</dbReference>
<dbReference type="InterPro" id="IPR012337">
    <property type="entry name" value="RNaseH-like_sf"/>
</dbReference>
<proteinExistence type="inferred from homology"/>
<dbReference type="InterPro" id="IPR001098">
    <property type="entry name" value="DNA-dir_DNA_pol_A_palm_dom"/>
</dbReference>
<dbReference type="InterPro" id="IPR019760">
    <property type="entry name" value="DNA-dir_DNA_pol_A_CS"/>
</dbReference>
<dbReference type="InterPro" id="IPR002298">
    <property type="entry name" value="DNA_polymerase_A"/>
</dbReference>
<evidence type="ECO:0000256" key="2">
    <source>
        <dbReference type="ARBA" id="ARBA00012417"/>
    </source>
</evidence>
<comment type="catalytic activity">
    <reaction evidence="8">
        <text>DNA(n) + a 2'-deoxyribonucleoside 5'-triphosphate = DNA(n+1) + diphosphate</text>
        <dbReference type="Rhea" id="RHEA:22508"/>
        <dbReference type="Rhea" id="RHEA-COMP:17339"/>
        <dbReference type="Rhea" id="RHEA-COMP:17340"/>
        <dbReference type="ChEBI" id="CHEBI:33019"/>
        <dbReference type="ChEBI" id="CHEBI:61560"/>
        <dbReference type="ChEBI" id="CHEBI:173112"/>
        <dbReference type="EC" id="2.7.7.7"/>
    </reaction>
</comment>
<evidence type="ECO:0000313" key="10">
    <source>
        <dbReference type="EMBL" id="AKH47831.1"/>
    </source>
</evidence>
<evidence type="ECO:0000256" key="6">
    <source>
        <dbReference type="ARBA" id="ARBA00022932"/>
    </source>
</evidence>
<dbReference type="PANTHER" id="PTHR10133">
    <property type="entry name" value="DNA POLYMERASE I"/>
    <property type="match status" value="1"/>
</dbReference>
<accession>A0A0F7L9R0</accession>
<keyword evidence="6 10" id="KW-0239">DNA-directed DNA polymerase</keyword>
<dbReference type="Gene3D" id="3.30.420.10">
    <property type="entry name" value="Ribonuclease H-like superfamily/Ribonuclease H"/>
    <property type="match status" value="1"/>
</dbReference>
<dbReference type="PANTHER" id="PTHR10133:SF27">
    <property type="entry name" value="DNA POLYMERASE NU"/>
    <property type="match status" value="1"/>
</dbReference>
<evidence type="ECO:0000256" key="4">
    <source>
        <dbReference type="ARBA" id="ARBA00022695"/>
    </source>
</evidence>
<sequence>MKKHKMLYFDIETNAIDFWPTLAGLKDLHCISIYDPDASQMHSFSSNANNLDEGVAMLNASHNICGHNAINFDAPALRKLGYKITARVVDTKVMSQVMHPDLFTEDCRRGEEFPKNLRGRHSLKAWGLRLGNEKDDHGATEDWTQWSQEMQDYCEQDVNVVVDLFLHFMSQKPSAEMLFLEHDFAELMTQQEINGWPFDIKKANELAEELMARRAELRDELQDMFPSTTEEMKTPKGWTVEVDGKTYTAATKGGLKLVLKENKLKQVLADKAAKTGNKTKTIPFNPNSRDQIAERLMKMGWEPEAFEGKRPKIDEAVLKHIDKPEAKLLLEYLLISKRLGQVAEGRQGWLTLVKDGRIHGEVNTNGAVTGRCTHSKPNVAQVPASRAVYGSQCRDLFTAPEGKVLVGADASGLELRCLAHYLYPYDKGVYGKTIIEGDIHTANQQAAGLPTRDHAKTFIYAFLYGAGDQKIGSIVGGSRREGKRLKAEFMRKTPAIKKLQHAIEQSLKGKQWLGGIDGRRLPVRSAHSALNLLLQSSGAVLMKKALIVFNENAPHPYELHGNIHDEVQFSCLEEHAKELGQLFCDSLAKAGKLLSFRCPLDGEYSIGKTWKDTH</sequence>
<dbReference type="EMBL" id="KR029599">
    <property type="protein sequence ID" value="AKH47831.1"/>
    <property type="molecule type" value="Genomic_DNA"/>
</dbReference>
<comment type="similarity">
    <text evidence="1">Belongs to the DNA polymerase type-A family.</text>
</comment>
<reference evidence="10" key="2">
    <citation type="submission" date="2015-03" db="EMBL/GenBank/DDBJ databases">
        <authorList>
            <person name="Chow C.-E.T."/>
            <person name="Winget D.M."/>
            <person name="White R.A.III."/>
            <person name="Hallam S.J."/>
            <person name="Suttle C.A."/>
        </authorList>
    </citation>
    <scope>NUCLEOTIDE SEQUENCE</scope>
    <source>
        <strain evidence="10">Oxic1_4</strain>
    </source>
</reference>
<organism evidence="10">
    <name type="scientific">uncultured marine virus</name>
    <dbReference type="NCBI Taxonomy" id="186617"/>
    <lineage>
        <taxon>Viruses</taxon>
        <taxon>environmental samples</taxon>
    </lineage>
</organism>
<dbReference type="PRINTS" id="PR00868">
    <property type="entry name" value="DNAPOLI"/>
</dbReference>
<dbReference type="PROSITE" id="PS00447">
    <property type="entry name" value="DNA_POLYMERASE_A"/>
    <property type="match status" value="1"/>
</dbReference>
<dbReference type="InterPro" id="IPR036397">
    <property type="entry name" value="RNaseH_sf"/>
</dbReference>
<evidence type="ECO:0000256" key="3">
    <source>
        <dbReference type="ARBA" id="ARBA00022679"/>
    </source>
</evidence>
<keyword evidence="4" id="KW-0548">Nucleotidyltransferase</keyword>
<name>A0A0F7L9R0_9VIRU</name>
<evidence type="ECO:0000256" key="8">
    <source>
        <dbReference type="ARBA" id="ARBA00049244"/>
    </source>
</evidence>
<evidence type="ECO:0000256" key="7">
    <source>
        <dbReference type="ARBA" id="ARBA00023125"/>
    </source>
</evidence>
<dbReference type="InterPro" id="IPR043502">
    <property type="entry name" value="DNA/RNA_pol_sf"/>
</dbReference>
<dbReference type="Pfam" id="PF00476">
    <property type="entry name" value="DNA_pol_A"/>
    <property type="match status" value="1"/>
</dbReference>
<dbReference type="SUPFAM" id="SSF56672">
    <property type="entry name" value="DNA/RNA polymerases"/>
    <property type="match status" value="1"/>
</dbReference>
<dbReference type="SUPFAM" id="SSF53098">
    <property type="entry name" value="Ribonuclease H-like"/>
    <property type="match status" value="1"/>
</dbReference>